<dbReference type="AlphaFoldDB" id="A0A0S4JAF4"/>
<dbReference type="VEuPathDB" id="TriTrypDB:BSAL_15640"/>
<evidence type="ECO:0000256" key="1">
    <source>
        <dbReference type="SAM" id="MobiDB-lite"/>
    </source>
</evidence>
<dbReference type="EMBL" id="CYKH01001646">
    <property type="protein sequence ID" value="CUG88484.1"/>
    <property type="molecule type" value="Genomic_DNA"/>
</dbReference>
<proteinExistence type="predicted"/>
<protein>
    <submittedName>
        <fullName evidence="2">Uncharacterized protein</fullName>
    </submittedName>
</protein>
<name>A0A0S4JAF4_BODSA</name>
<accession>A0A0S4JAF4</accession>
<organism evidence="2 3">
    <name type="scientific">Bodo saltans</name>
    <name type="common">Flagellated protozoan</name>
    <dbReference type="NCBI Taxonomy" id="75058"/>
    <lineage>
        <taxon>Eukaryota</taxon>
        <taxon>Discoba</taxon>
        <taxon>Euglenozoa</taxon>
        <taxon>Kinetoplastea</taxon>
        <taxon>Metakinetoplastina</taxon>
        <taxon>Eubodonida</taxon>
        <taxon>Bodonidae</taxon>
        <taxon>Bodo</taxon>
    </lineage>
</organism>
<evidence type="ECO:0000313" key="3">
    <source>
        <dbReference type="Proteomes" id="UP000051952"/>
    </source>
</evidence>
<feature type="compositionally biased region" description="Basic and acidic residues" evidence="1">
    <location>
        <begin position="197"/>
        <end position="207"/>
    </location>
</feature>
<evidence type="ECO:0000313" key="2">
    <source>
        <dbReference type="EMBL" id="CUG88484.1"/>
    </source>
</evidence>
<gene>
    <name evidence="2" type="ORF">BSAL_15640</name>
</gene>
<dbReference type="Proteomes" id="UP000051952">
    <property type="component" value="Unassembled WGS sequence"/>
</dbReference>
<feature type="region of interest" description="Disordered" evidence="1">
    <location>
        <begin position="174"/>
        <end position="207"/>
    </location>
</feature>
<keyword evidence="3" id="KW-1185">Reference proteome</keyword>
<reference evidence="3" key="1">
    <citation type="submission" date="2015-09" db="EMBL/GenBank/DDBJ databases">
        <authorList>
            <consortium name="Pathogen Informatics"/>
        </authorList>
    </citation>
    <scope>NUCLEOTIDE SEQUENCE [LARGE SCALE GENOMIC DNA]</scope>
    <source>
        <strain evidence="3">Lake Konstanz</strain>
    </source>
</reference>
<sequence length="207" mass="22670">MSDVPTCIDLRPRVVADLLQDSVVVRQAHNPYYAQTPVQQTLSTRCIGCRSYGERPVASVPAEVPRVTLMCGQLSAKTMKSARLRWVIEVCCGARVLGIDKGYDTDGRPTGLFEVTVRAEDEAAVLALSGRVMCLDKFLWIPPPGVDASAVAQLLKADKFVRWRLLRVELPNSRTPAAATGSANDEPSPPRPPAPHELQRDVKPRSE</sequence>